<dbReference type="PANTHER" id="PTHR43539">
    <property type="entry name" value="FLAVIN-BINDING MONOOXYGENASE-LIKE PROTEIN (AFU_ORTHOLOGUE AFUA_4G09220)"/>
    <property type="match status" value="1"/>
</dbReference>
<comment type="caution">
    <text evidence="2">The sequence shown here is derived from an EMBL/GenBank/DDBJ whole genome shotgun (WGS) entry which is preliminary data.</text>
</comment>
<dbReference type="PANTHER" id="PTHR43539:SF78">
    <property type="entry name" value="FLAVIN-CONTAINING MONOOXYGENASE"/>
    <property type="match status" value="1"/>
</dbReference>
<name>A0A556CPU5_BREAU</name>
<protein>
    <submittedName>
        <fullName evidence="2">Flavoprotein</fullName>
    </submittedName>
</protein>
<reference evidence="2 3" key="1">
    <citation type="submission" date="2019-07" db="EMBL/GenBank/DDBJ databases">
        <title>Draft genome sequence of Brevibacterium aurantiacum XU54 isolated from Xinjiang China.</title>
        <authorList>
            <person name="Xu X."/>
        </authorList>
    </citation>
    <scope>NUCLEOTIDE SEQUENCE [LARGE SCALE GENOMIC DNA]</scope>
    <source>
        <strain evidence="2 3">XU54</strain>
    </source>
</reference>
<evidence type="ECO:0000313" key="2">
    <source>
        <dbReference type="EMBL" id="TSI19433.1"/>
    </source>
</evidence>
<keyword evidence="1" id="KW-0560">Oxidoreductase</keyword>
<dbReference type="SUPFAM" id="SSF51905">
    <property type="entry name" value="FAD/NAD(P)-binding domain"/>
    <property type="match status" value="1"/>
</dbReference>
<dbReference type="EMBL" id="VLTK01000001">
    <property type="protein sequence ID" value="TSI19433.1"/>
    <property type="molecule type" value="Genomic_DNA"/>
</dbReference>
<organism evidence="2 3">
    <name type="scientific">Brevibacterium aurantiacum</name>
    <dbReference type="NCBI Taxonomy" id="273384"/>
    <lineage>
        <taxon>Bacteria</taxon>
        <taxon>Bacillati</taxon>
        <taxon>Actinomycetota</taxon>
        <taxon>Actinomycetes</taxon>
        <taxon>Micrococcales</taxon>
        <taxon>Brevibacteriaceae</taxon>
        <taxon>Brevibacterium</taxon>
    </lineage>
</organism>
<dbReference type="AlphaFoldDB" id="A0A556CPU5"/>
<dbReference type="Gene3D" id="3.50.50.60">
    <property type="entry name" value="FAD/NAD(P)-binding domain"/>
    <property type="match status" value="1"/>
</dbReference>
<dbReference type="InterPro" id="IPR036188">
    <property type="entry name" value="FAD/NAD-bd_sf"/>
</dbReference>
<evidence type="ECO:0000313" key="3">
    <source>
        <dbReference type="Proteomes" id="UP000316406"/>
    </source>
</evidence>
<dbReference type="GO" id="GO:0050660">
    <property type="term" value="F:flavin adenine dinucleotide binding"/>
    <property type="evidence" value="ECO:0007669"/>
    <property type="project" value="TreeGrafter"/>
</dbReference>
<proteinExistence type="predicted"/>
<dbReference type="RefSeq" id="WP_143920482.1">
    <property type="nucleotide sequence ID" value="NZ_VLTK01000001.1"/>
</dbReference>
<accession>A0A556CPU5</accession>
<evidence type="ECO:0000256" key="1">
    <source>
        <dbReference type="ARBA" id="ARBA00023002"/>
    </source>
</evidence>
<dbReference type="OrthoDB" id="7279140at2"/>
<dbReference type="GO" id="GO:0004497">
    <property type="term" value="F:monooxygenase activity"/>
    <property type="evidence" value="ECO:0007669"/>
    <property type="project" value="TreeGrafter"/>
</dbReference>
<dbReference type="Proteomes" id="UP000316406">
    <property type="component" value="Unassembled WGS sequence"/>
</dbReference>
<keyword evidence="3" id="KW-1185">Reference proteome</keyword>
<gene>
    <name evidence="2" type="ORF">FO013_00190</name>
</gene>
<dbReference type="InterPro" id="IPR050982">
    <property type="entry name" value="Auxin_biosynth/cation_transpt"/>
</dbReference>
<sequence>MTESTPISKLPVAIIGSGPVGLAAAAHVIARDMEPLVFEAGATPAAAVSAWGHIGLFSPWKYNIDQAARTLLEQAQWVEPNGDYLPTGAELVAEYLTPLAATPQLSNAIRTQTRVIAVSRVGKDRTRTLGRGDTPFLVRTQNERGSIEDHVVRAVIDASGTWETPNPLGQAGLPAIGEPEARAAGLVTSPLPDVLGRDRAQFAGRHTLVVGAGHSAANTLLALGELREAEPSTRISWAIRGTDPASVYGGGDQDGLPARGALGTRLRNLVEAGVIEVHTSVTITNVSNANPTSTSATESTSELTVTGTTRAGAVTLDVDRVVPTTGFRPDLSFLREIRVDLDPIAEAPTGLGPLIDPEFHSCGTVAPHGARLLAHPEKDFYIAGMKSYGRAPTFLMATGYEQVRSIVAAIAGDQEAAERVELVLPETGVCSADIGSSCDAPSVGAVTADSSGCCEPAPAVEAAEPESCCGEAGQPVSIGIPTGLEHGRSAHQEAQ</sequence>
<dbReference type="PRINTS" id="PR00368">
    <property type="entry name" value="FADPNR"/>
</dbReference>